<dbReference type="InterPro" id="IPR008995">
    <property type="entry name" value="Mo/tungstate-bd_C_term_dom"/>
</dbReference>
<organism evidence="2 3">
    <name type="scientific">Streptosporangium subroseum</name>
    <dbReference type="NCBI Taxonomy" id="106412"/>
    <lineage>
        <taxon>Bacteria</taxon>
        <taxon>Bacillati</taxon>
        <taxon>Actinomycetota</taxon>
        <taxon>Actinomycetes</taxon>
        <taxon>Streptosporangiales</taxon>
        <taxon>Streptosporangiaceae</taxon>
        <taxon>Streptosporangium</taxon>
    </lineage>
</organism>
<reference evidence="2 3" key="1">
    <citation type="submission" date="2017-06" db="EMBL/GenBank/DDBJ databases">
        <authorList>
            <person name="Kim H.J."/>
            <person name="Triplett B.A."/>
        </authorList>
    </citation>
    <scope>NUCLEOTIDE SEQUENCE [LARGE SCALE GENOMIC DNA]</scope>
    <source>
        <strain evidence="2 3">CGMCC 4.2132</strain>
    </source>
</reference>
<evidence type="ECO:0000313" key="3">
    <source>
        <dbReference type="Proteomes" id="UP000198282"/>
    </source>
</evidence>
<dbReference type="Proteomes" id="UP000198282">
    <property type="component" value="Unassembled WGS sequence"/>
</dbReference>
<protein>
    <submittedName>
        <fullName evidence="2">Iron(III) transport system ATP-binding protein</fullName>
    </submittedName>
</protein>
<proteinExistence type="predicted"/>
<dbReference type="AlphaFoldDB" id="A0A239LTZ9"/>
<keyword evidence="2" id="KW-0067">ATP-binding</keyword>
<sequence>MRSNSSATRYRTTAIFGDAVLLPAVITGHTARCALGALTVRGEPAQGPAQVLIRPEQIEILDDGTGVPAVVGTVTYFGHDATVDLTIQPHGPDITARVGGTRTPCPGTPVHLAVNGLVTAFAERET</sequence>
<dbReference type="GO" id="GO:0005524">
    <property type="term" value="F:ATP binding"/>
    <property type="evidence" value="ECO:0007669"/>
    <property type="project" value="UniProtKB-KW"/>
</dbReference>
<evidence type="ECO:0000313" key="2">
    <source>
        <dbReference type="EMBL" id="SNT33750.1"/>
    </source>
</evidence>
<dbReference type="InterPro" id="IPR013611">
    <property type="entry name" value="Transp-assoc_OB_typ2"/>
</dbReference>
<dbReference type="Gene3D" id="2.40.50.450">
    <property type="match status" value="1"/>
</dbReference>
<dbReference type="SUPFAM" id="SSF50331">
    <property type="entry name" value="MOP-like"/>
    <property type="match status" value="1"/>
</dbReference>
<feature type="domain" description="Transport-associated OB type 2" evidence="1">
    <location>
        <begin position="51"/>
        <end position="114"/>
    </location>
</feature>
<keyword evidence="3" id="KW-1185">Reference proteome</keyword>
<dbReference type="EMBL" id="FZOD01000035">
    <property type="protein sequence ID" value="SNT33750.1"/>
    <property type="molecule type" value="Genomic_DNA"/>
</dbReference>
<gene>
    <name evidence="2" type="ORF">SAMN05216276_103516</name>
</gene>
<dbReference type="GO" id="GO:0022857">
    <property type="term" value="F:transmembrane transporter activity"/>
    <property type="evidence" value="ECO:0007669"/>
    <property type="project" value="InterPro"/>
</dbReference>
<name>A0A239LTZ9_9ACTN</name>
<evidence type="ECO:0000259" key="1">
    <source>
        <dbReference type="Pfam" id="PF08402"/>
    </source>
</evidence>
<keyword evidence="2" id="KW-0547">Nucleotide-binding</keyword>
<dbReference type="GO" id="GO:0043190">
    <property type="term" value="C:ATP-binding cassette (ABC) transporter complex"/>
    <property type="evidence" value="ECO:0007669"/>
    <property type="project" value="InterPro"/>
</dbReference>
<dbReference type="Pfam" id="PF08402">
    <property type="entry name" value="TOBE_2"/>
    <property type="match status" value="1"/>
</dbReference>
<accession>A0A239LTZ9</accession>